<organism evidence="2 3">
    <name type="scientific">Paramicrobacterium humi</name>
    <dbReference type="NCBI Taxonomy" id="640635"/>
    <lineage>
        <taxon>Bacteria</taxon>
        <taxon>Bacillati</taxon>
        <taxon>Actinomycetota</taxon>
        <taxon>Actinomycetes</taxon>
        <taxon>Micrococcales</taxon>
        <taxon>Microbacteriaceae</taxon>
        <taxon>Paramicrobacterium</taxon>
    </lineage>
</organism>
<reference evidence="2 3" key="1">
    <citation type="submission" date="2016-10" db="EMBL/GenBank/DDBJ databases">
        <authorList>
            <person name="de Groot N.N."/>
        </authorList>
    </citation>
    <scope>NUCLEOTIDE SEQUENCE [LARGE SCALE GENOMIC DNA]</scope>
    <source>
        <strain evidence="2 3">DSM 21799</strain>
    </source>
</reference>
<keyword evidence="1" id="KW-0812">Transmembrane</keyword>
<keyword evidence="1" id="KW-0472">Membrane</keyword>
<gene>
    <name evidence="2" type="ORF">SAMN04489806_2933</name>
</gene>
<evidence type="ECO:0000313" key="3">
    <source>
        <dbReference type="Proteomes" id="UP000199183"/>
    </source>
</evidence>
<feature type="transmembrane region" description="Helical" evidence="1">
    <location>
        <begin position="24"/>
        <end position="45"/>
    </location>
</feature>
<dbReference type="EMBL" id="FNRY01000001">
    <property type="protein sequence ID" value="SEC23832.1"/>
    <property type="molecule type" value="Genomic_DNA"/>
</dbReference>
<protein>
    <submittedName>
        <fullName evidence="2">Uncharacterized protein</fullName>
    </submittedName>
</protein>
<keyword evidence="1" id="KW-1133">Transmembrane helix</keyword>
<dbReference type="AlphaFoldDB" id="A0A1H4QWA3"/>
<proteinExistence type="predicted"/>
<sequence>MLAVISVLLVGVVTFLFDVVAGDLAGTIAGGLAFVVAAAVWILVWRTGRHSRRRHAEG</sequence>
<accession>A0A1H4QWA3</accession>
<evidence type="ECO:0000313" key="2">
    <source>
        <dbReference type="EMBL" id="SEC23832.1"/>
    </source>
</evidence>
<evidence type="ECO:0000256" key="1">
    <source>
        <dbReference type="SAM" id="Phobius"/>
    </source>
</evidence>
<dbReference type="Proteomes" id="UP000199183">
    <property type="component" value="Unassembled WGS sequence"/>
</dbReference>
<keyword evidence="3" id="KW-1185">Reference proteome</keyword>
<name>A0A1H4QWA3_9MICO</name>